<protein>
    <submittedName>
        <fullName evidence="1">Uncharacterized protein</fullName>
    </submittedName>
</protein>
<organism evidence="1 2">
    <name type="scientific">Oedothorax gibbosus</name>
    <dbReference type="NCBI Taxonomy" id="931172"/>
    <lineage>
        <taxon>Eukaryota</taxon>
        <taxon>Metazoa</taxon>
        <taxon>Ecdysozoa</taxon>
        <taxon>Arthropoda</taxon>
        <taxon>Chelicerata</taxon>
        <taxon>Arachnida</taxon>
        <taxon>Araneae</taxon>
        <taxon>Araneomorphae</taxon>
        <taxon>Entelegynae</taxon>
        <taxon>Araneoidea</taxon>
        <taxon>Linyphiidae</taxon>
        <taxon>Erigoninae</taxon>
        <taxon>Oedothorax</taxon>
    </lineage>
</organism>
<dbReference type="EMBL" id="JAFNEN010006326">
    <property type="protein sequence ID" value="KAG8156091.1"/>
    <property type="molecule type" value="Genomic_DNA"/>
</dbReference>
<dbReference type="AlphaFoldDB" id="A0AAV6TEJ3"/>
<dbReference type="Proteomes" id="UP000827092">
    <property type="component" value="Unassembled WGS sequence"/>
</dbReference>
<name>A0AAV6TEJ3_9ARAC</name>
<comment type="caution">
    <text evidence="1">The sequence shown here is derived from an EMBL/GenBank/DDBJ whole genome shotgun (WGS) entry which is preliminary data.</text>
</comment>
<evidence type="ECO:0000313" key="1">
    <source>
        <dbReference type="EMBL" id="KAG8156091.1"/>
    </source>
</evidence>
<proteinExistence type="predicted"/>
<keyword evidence="2" id="KW-1185">Reference proteome</keyword>
<gene>
    <name evidence="1" type="ORF">JTE90_024410</name>
</gene>
<accession>A0AAV6TEJ3</accession>
<sequence length="78" mass="8477">MSMEVEFAKECVTQHRPKQLALQNGDASSFGPIPGRYAQSFALVEVYGRSEYEGPRVACFEVPGVEPVPGAATGASWW</sequence>
<reference evidence="1 2" key="1">
    <citation type="journal article" date="2022" name="Nat. Ecol. Evol.">
        <title>A masculinizing supergene underlies an exaggerated male reproductive morph in a spider.</title>
        <authorList>
            <person name="Hendrickx F."/>
            <person name="De Corte Z."/>
            <person name="Sonet G."/>
            <person name="Van Belleghem S.M."/>
            <person name="Kostlbacher S."/>
            <person name="Vangestel C."/>
        </authorList>
    </citation>
    <scope>NUCLEOTIDE SEQUENCE [LARGE SCALE GENOMIC DNA]</scope>
    <source>
        <strain evidence="1">W744_W776</strain>
    </source>
</reference>
<evidence type="ECO:0000313" key="2">
    <source>
        <dbReference type="Proteomes" id="UP000827092"/>
    </source>
</evidence>